<sequence>MPCEPNDGTVGGECRLLHVHGGDRAHPDPPPSLHPASIFPHLKPYKSGGRGGFSFQWPQPPYKWTSISVLPKRIAVEIISFTWWCSQTPALIISILLGSNMDSGCRFGDRQQSVACNHRSPKSTGTCTHRVACAGVAVLRCPERTAAKPAAAMSKSPGLMSSSLLLLIQ</sequence>
<evidence type="ECO:0000313" key="1">
    <source>
        <dbReference type="EMBL" id="RRT39196.1"/>
    </source>
</evidence>
<name>A0A426XI93_ENSVE</name>
<dbReference type="AlphaFoldDB" id="A0A426XI93"/>
<gene>
    <name evidence="1" type="ORF">B296_00055711</name>
</gene>
<dbReference type="EMBL" id="AMZH03020406">
    <property type="protein sequence ID" value="RRT39196.1"/>
    <property type="molecule type" value="Genomic_DNA"/>
</dbReference>
<organism evidence="1 2">
    <name type="scientific">Ensete ventricosum</name>
    <name type="common">Abyssinian banana</name>
    <name type="synonym">Musa ensete</name>
    <dbReference type="NCBI Taxonomy" id="4639"/>
    <lineage>
        <taxon>Eukaryota</taxon>
        <taxon>Viridiplantae</taxon>
        <taxon>Streptophyta</taxon>
        <taxon>Embryophyta</taxon>
        <taxon>Tracheophyta</taxon>
        <taxon>Spermatophyta</taxon>
        <taxon>Magnoliopsida</taxon>
        <taxon>Liliopsida</taxon>
        <taxon>Zingiberales</taxon>
        <taxon>Musaceae</taxon>
        <taxon>Ensete</taxon>
    </lineage>
</organism>
<evidence type="ECO:0000313" key="2">
    <source>
        <dbReference type="Proteomes" id="UP000287651"/>
    </source>
</evidence>
<dbReference type="Proteomes" id="UP000287651">
    <property type="component" value="Unassembled WGS sequence"/>
</dbReference>
<protein>
    <submittedName>
        <fullName evidence="1">Uncharacterized protein</fullName>
    </submittedName>
</protein>
<proteinExistence type="predicted"/>
<accession>A0A426XI93</accession>
<comment type="caution">
    <text evidence="1">The sequence shown here is derived from an EMBL/GenBank/DDBJ whole genome shotgun (WGS) entry which is preliminary data.</text>
</comment>
<reference evidence="1 2" key="1">
    <citation type="journal article" date="2014" name="Agronomy (Basel)">
        <title>A Draft Genome Sequence for Ensete ventricosum, the Drought-Tolerant Tree Against Hunger.</title>
        <authorList>
            <person name="Harrison J."/>
            <person name="Moore K.A."/>
            <person name="Paszkiewicz K."/>
            <person name="Jones T."/>
            <person name="Grant M."/>
            <person name="Ambacheew D."/>
            <person name="Muzemil S."/>
            <person name="Studholme D.J."/>
        </authorList>
    </citation>
    <scope>NUCLEOTIDE SEQUENCE [LARGE SCALE GENOMIC DNA]</scope>
</reference>